<evidence type="ECO:0000313" key="2">
    <source>
        <dbReference type="EMBL" id="KDQ12912.1"/>
    </source>
</evidence>
<protein>
    <submittedName>
        <fullName evidence="2">Uncharacterized protein</fullName>
    </submittedName>
</protein>
<name>A0A067MM23_BOTB1</name>
<dbReference type="HOGENOM" id="CLU_1414951_0_0_1"/>
<evidence type="ECO:0000256" key="1">
    <source>
        <dbReference type="SAM" id="MobiDB-lite"/>
    </source>
</evidence>
<dbReference type="AlphaFoldDB" id="A0A067MM23"/>
<feature type="region of interest" description="Disordered" evidence="1">
    <location>
        <begin position="169"/>
        <end position="192"/>
    </location>
</feature>
<dbReference type="InParanoid" id="A0A067MM23"/>
<gene>
    <name evidence="2" type="ORF">BOTBODRAFT_146450</name>
</gene>
<evidence type="ECO:0000313" key="3">
    <source>
        <dbReference type="Proteomes" id="UP000027195"/>
    </source>
</evidence>
<feature type="compositionally biased region" description="Polar residues" evidence="1">
    <location>
        <begin position="171"/>
        <end position="184"/>
    </location>
</feature>
<organism evidence="2 3">
    <name type="scientific">Botryobasidium botryosum (strain FD-172 SS1)</name>
    <dbReference type="NCBI Taxonomy" id="930990"/>
    <lineage>
        <taxon>Eukaryota</taxon>
        <taxon>Fungi</taxon>
        <taxon>Dikarya</taxon>
        <taxon>Basidiomycota</taxon>
        <taxon>Agaricomycotina</taxon>
        <taxon>Agaricomycetes</taxon>
        <taxon>Cantharellales</taxon>
        <taxon>Botryobasidiaceae</taxon>
        <taxon>Botryobasidium</taxon>
    </lineage>
</organism>
<sequence length="192" mass="21572">MSSAVTGWLPRVCPEWRRQPKAASIPVPARRSPHQDIQILWSLHETGVARESKNLPRTTAHETYDGNHPSHARHYALYDESMQVIATRSFRRKERYLVDHLCFGMPPAARNLAAPRLLLFAWKISPSVRPRTHTGATEKAATPPEPVWWFGRSRVSTLSIGLEQAPMQSYARPSTGSGNPTPTIFESLEIGN</sequence>
<accession>A0A067MM23</accession>
<dbReference type="EMBL" id="KL198047">
    <property type="protein sequence ID" value="KDQ12912.1"/>
    <property type="molecule type" value="Genomic_DNA"/>
</dbReference>
<dbReference type="Proteomes" id="UP000027195">
    <property type="component" value="Unassembled WGS sequence"/>
</dbReference>
<keyword evidence="3" id="KW-1185">Reference proteome</keyword>
<proteinExistence type="predicted"/>
<reference evidence="3" key="1">
    <citation type="journal article" date="2014" name="Proc. Natl. Acad. Sci. U.S.A.">
        <title>Extensive sampling of basidiomycete genomes demonstrates inadequacy of the white-rot/brown-rot paradigm for wood decay fungi.</title>
        <authorList>
            <person name="Riley R."/>
            <person name="Salamov A.A."/>
            <person name="Brown D.W."/>
            <person name="Nagy L.G."/>
            <person name="Floudas D."/>
            <person name="Held B.W."/>
            <person name="Levasseur A."/>
            <person name="Lombard V."/>
            <person name="Morin E."/>
            <person name="Otillar R."/>
            <person name="Lindquist E.A."/>
            <person name="Sun H."/>
            <person name="LaButti K.M."/>
            <person name="Schmutz J."/>
            <person name="Jabbour D."/>
            <person name="Luo H."/>
            <person name="Baker S.E."/>
            <person name="Pisabarro A.G."/>
            <person name="Walton J.D."/>
            <person name="Blanchette R.A."/>
            <person name="Henrissat B."/>
            <person name="Martin F."/>
            <person name="Cullen D."/>
            <person name="Hibbett D.S."/>
            <person name="Grigoriev I.V."/>
        </authorList>
    </citation>
    <scope>NUCLEOTIDE SEQUENCE [LARGE SCALE GENOMIC DNA]</scope>
    <source>
        <strain evidence="3">FD-172 SS1</strain>
    </source>
</reference>